<dbReference type="InterPro" id="IPR019515">
    <property type="entry name" value="VPS54_N"/>
</dbReference>
<evidence type="ECO:0000256" key="3">
    <source>
        <dbReference type="ARBA" id="ARBA00023054"/>
    </source>
</evidence>
<evidence type="ECO:0000256" key="4">
    <source>
        <dbReference type="SAM" id="MobiDB-lite"/>
    </source>
</evidence>
<keyword evidence="2" id="KW-0653">Protein transport</keyword>
<feature type="region of interest" description="Disordered" evidence="4">
    <location>
        <begin position="815"/>
        <end position="835"/>
    </location>
</feature>
<dbReference type="Pfam" id="PF10475">
    <property type="entry name" value="Vps54_N"/>
    <property type="match status" value="1"/>
</dbReference>
<reference evidence="7" key="1">
    <citation type="submission" date="2020-06" db="EMBL/GenBank/DDBJ databases">
        <title>WGS assembly of Ceratodon purpureus strain R40.</title>
        <authorList>
            <person name="Carey S.B."/>
            <person name="Jenkins J."/>
            <person name="Shu S."/>
            <person name="Lovell J.T."/>
            <person name="Sreedasyam A."/>
            <person name="Maumus F."/>
            <person name="Tiley G.P."/>
            <person name="Fernandez-Pozo N."/>
            <person name="Barry K."/>
            <person name="Chen C."/>
            <person name="Wang M."/>
            <person name="Lipzen A."/>
            <person name="Daum C."/>
            <person name="Saski C.A."/>
            <person name="Payton A.C."/>
            <person name="Mcbreen J.C."/>
            <person name="Conrad R.E."/>
            <person name="Kollar L.M."/>
            <person name="Olsson S."/>
            <person name="Huttunen S."/>
            <person name="Landis J.B."/>
            <person name="Wickett N.J."/>
            <person name="Johnson M.G."/>
            <person name="Rensing S.A."/>
            <person name="Grimwood J."/>
            <person name="Schmutz J."/>
            <person name="Mcdaniel S.F."/>
        </authorList>
    </citation>
    <scope>NUCLEOTIDE SEQUENCE</scope>
    <source>
        <strain evidence="7">R40</strain>
    </source>
</reference>
<feature type="region of interest" description="Disordered" evidence="4">
    <location>
        <begin position="422"/>
        <end position="445"/>
    </location>
</feature>
<dbReference type="GO" id="GO:0042147">
    <property type="term" value="P:retrograde transport, endosome to Golgi"/>
    <property type="evidence" value="ECO:0007669"/>
    <property type="project" value="InterPro"/>
</dbReference>
<evidence type="ECO:0000259" key="5">
    <source>
        <dbReference type="Pfam" id="PF10474"/>
    </source>
</evidence>
<dbReference type="InterPro" id="IPR040047">
    <property type="entry name" value="VPS50"/>
</dbReference>
<dbReference type="GO" id="GO:0032456">
    <property type="term" value="P:endocytic recycling"/>
    <property type="evidence" value="ECO:0007669"/>
    <property type="project" value="InterPro"/>
</dbReference>
<gene>
    <name evidence="7" type="ORF">KC19_5G156900</name>
</gene>
<dbReference type="GO" id="GO:0000149">
    <property type="term" value="F:SNARE binding"/>
    <property type="evidence" value="ECO:0007669"/>
    <property type="project" value="TreeGrafter"/>
</dbReference>
<keyword evidence="1" id="KW-0813">Transport</keyword>
<feature type="domain" description="Vacuolar protein sorting-associated protein 54 N-terminal" evidence="6">
    <location>
        <begin position="74"/>
        <end position="364"/>
    </location>
</feature>
<proteinExistence type="predicted"/>
<evidence type="ECO:0000256" key="2">
    <source>
        <dbReference type="ARBA" id="ARBA00022927"/>
    </source>
</evidence>
<keyword evidence="3" id="KW-0175">Coiled coil</keyword>
<dbReference type="InterPro" id="IPR019514">
    <property type="entry name" value="Syndetin_C"/>
</dbReference>
<dbReference type="EMBL" id="CM026425">
    <property type="protein sequence ID" value="KAG0577450.1"/>
    <property type="molecule type" value="Genomic_DNA"/>
</dbReference>
<dbReference type="GO" id="GO:1990745">
    <property type="term" value="C:EARP complex"/>
    <property type="evidence" value="ECO:0007669"/>
    <property type="project" value="InterPro"/>
</dbReference>
<evidence type="ECO:0000313" key="7">
    <source>
        <dbReference type="EMBL" id="KAG0577450.1"/>
    </source>
</evidence>
<evidence type="ECO:0000256" key="1">
    <source>
        <dbReference type="ARBA" id="ARBA00022448"/>
    </source>
</evidence>
<evidence type="ECO:0008006" key="9">
    <source>
        <dbReference type="Google" id="ProtNLM"/>
    </source>
</evidence>
<feature type="compositionally biased region" description="Polar residues" evidence="4">
    <location>
        <begin position="430"/>
        <end position="441"/>
    </location>
</feature>
<evidence type="ECO:0000313" key="8">
    <source>
        <dbReference type="Proteomes" id="UP000822688"/>
    </source>
</evidence>
<sequence length="1101" mass="123021">MEDIYSLGEKWIRSVASVRALTRTASGRPEVPARAAAAAAVARKIATLPPHERVSLSEGSGSVYASRPRGEAAEELEEVFYEDKFDPVKHLLEHIPAENVNQGYFDVKVGQRLLQLDVITENLSKQVMEHHEEMVRGMQLVTELERDLQIASIIVKNGRRYLSRAMTEVSKDLVVAANVKKKQVLLDIVPVLERIHQALDIKSRLDSVVDEGNFSKALHMCSECLLLLEECPDVTAVQEMNQSIEEWLQRTIAKVDALLMQVCRKFEAEKYKVVINAYTLLDDVTSLADKVQSFFAQNVVTETHDVLKILLFEGEDAQTALIRSRLPYRDLCMQLPEAKFRQFLCKTLEVLFELMCSYHTMMTWHQKPESAESKAPFEAPFEDPMLAIRSNGKPHHRRSGSHGDLSHIAVREIRHVRTGSHSGELFATPMSPTSSRLMNRNGSRRRSIADSTEMYENGTSTSGEFDVRFLDDNGVSDDLGKREEVVTATVARALERGRKTVWELAARRVAALLSNDAMCQTSPHQFLQSLDWVNKFILAGEAFCGAEAVSLRTKLSKQSEQYFGAYHCQNLEILRMIVEKELWQPLSSLALKSVNLAGLTGHGASLVRPSVSGESPGAAPGPNSFSPGAGKVGFADWLQKGNPFAEKAQHSPTITKGVEEDAVKVNGVDKVVAANGVSKVEEEEDDENEDLLADFIDEDSQLPGRLYHNFRKSTTGTEAKSTQGSSEDKSLVLTNSSVNILRYMDKYARLMQIMQPIATDVFKGLGQLFELYFFSIFKTFGQREAFGGSRGQESYLLTPRLRATLLRISQGLEEQRLKQSTNPGAQNSMPNMSAAAGLTSPNGLQSDMPPSPVFGGAAIVMVPTNLFALKERTVATDSLASLSQMLRRSRPLLQAMLSQDSLASVEFFYTRTIDAVPDLRDHVYKAVARMLLNVGGYIERIANVRWELKDLGMEHNGYVDSLLGAYKQYSTKLGYGGLEHEMHELLLEYGVDTLAETIVEGFSRVRRCNNEGRALMSLDLQVLINGLQHLAPPRLRSNLQIVETYIKAFYLPETEYLHWVRTHPEYTKQQVIGLINLVATANNWKRKTRVDMIDRIEAGDL</sequence>
<dbReference type="Pfam" id="PF10474">
    <property type="entry name" value="Syndetin_C"/>
    <property type="match status" value="1"/>
</dbReference>
<dbReference type="GO" id="GO:0015031">
    <property type="term" value="P:protein transport"/>
    <property type="evidence" value="ECO:0007669"/>
    <property type="project" value="UniProtKB-KW"/>
</dbReference>
<protein>
    <recommendedName>
        <fullName evidence="9">Syndetin</fullName>
    </recommendedName>
</protein>
<feature type="compositionally biased region" description="Polar residues" evidence="4">
    <location>
        <begin position="818"/>
        <end position="831"/>
    </location>
</feature>
<accession>A0A8T0I1X5</accession>
<dbReference type="PANTHER" id="PTHR13258:SF0">
    <property type="entry name" value="SYNDETIN"/>
    <property type="match status" value="1"/>
</dbReference>
<organism evidence="7 8">
    <name type="scientific">Ceratodon purpureus</name>
    <name type="common">Fire moss</name>
    <name type="synonym">Dicranum purpureum</name>
    <dbReference type="NCBI Taxonomy" id="3225"/>
    <lineage>
        <taxon>Eukaryota</taxon>
        <taxon>Viridiplantae</taxon>
        <taxon>Streptophyta</taxon>
        <taxon>Embryophyta</taxon>
        <taxon>Bryophyta</taxon>
        <taxon>Bryophytina</taxon>
        <taxon>Bryopsida</taxon>
        <taxon>Dicranidae</taxon>
        <taxon>Pseudoditrichales</taxon>
        <taxon>Ditrichaceae</taxon>
        <taxon>Ceratodon</taxon>
    </lineage>
</organism>
<feature type="domain" description="Syndetin C-terminal" evidence="5">
    <location>
        <begin position="866"/>
        <end position="1097"/>
    </location>
</feature>
<evidence type="ECO:0000259" key="6">
    <source>
        <dbReference type="Pfam" id="PF10475"/>
    </source>
</evidence>
<comment type="caution">
    <text evidence="7">The sequence shown here is derived from an EMBL/GenBank/DDBJ whole genome shotgun (WGS) entry which is preliminary data.</text>
</comment>
<dbReference type="Proteomes" id="UP000822688">
    <property type="component" value="Chromosome 5"/>
</dbReference>
<keyword evidence="8" id="KW-1185">Reference proteome</keyword>
<dbReference type="AlphaFoldDB" id="A0A8T0I1X5"/>
<dbReference type="GO" id="GO:0005829">
    <property type="term" value="C:cytosol"/>
    <property type="evidence" value="ECO:0007669"/>
    <property type="project" value="GOC"/>
</dbReference>
<dbReference type="PANTHER" id="PTHR13258">
    <property type="entry name" value="SYNDETIN"/>
    <property type="match status" value="1"/>
</dbReference>
<name>A0A8T0I1X5_CERPU</name>